<dbReference type="RefSeq" id="WP_061834099.1">
    <property type="nucleotide sequence ID" value="NZ_LUKE01000001.1"/>
</dbReference>
<sequence>MSSGKKSEKDLIAEFDEMLRDHKADVKKADEKPLTLGSETRSDLTKWLRPFMKHKMGSTDDDQVDAVNVCIEPSADGKSGIVKVLVFSGVSLPSLPTTFWIKNKSAPFLCESGGPSKWHEGTVRVLKQDEASREIMTVPYFYMEKSVSIVSVDPSKLQVEFEKSVMEIGEHEPHLKLLLCESVYNMSRQEEFKAMVGLKNPESLSSVFKAQYQQKMKEWDLKLKQKTPNQIKHREDFFVSNKDLSQSLLSQDQVNELLSHALKKSS</sequence>
<name>A0A150WQQ6_BDEBC</name>
<evidence type="ECO:0000313" key="2">
    <source>
        <dbReference type="Proteomes" id="UP000075320"/>
    </source>
</evidence>
<proteinExistence type="predicted"/>
<organism evidence="1 2">
    <name type="scientific">Bdellovibrio bacteriovorus</name>
    <dbReference type="NCBI Taxonomy" id="959"/>
    <lineage>
        <taxon>Bacteria</taxon>
        <taxon>Pseudomonadati</taxon>
        <taxon>Bdellovibrionota</taxon>
        <taxon>Bdellovibrionia</taxon>
        <taxon>Bdellovibrionales</taxon>
        <taxon>Pseudobdellovibrionaceae</taxon>
        <taxon>Bdellovibrio</taxon>
    </lineage>
</organism>
<evidence type="ECO:0000313" key="1">
    <source>
        <dbReference type="EMBL" id="KYG66535.1"/>
    </source>
</evidence>
<dbReference type="AlphaFoldDB" id="A0A150WQQ6"/>
<gene>
    <name evidence="1" type="ORF">AZI86_05680</name>
</gene>
<keyword evidence="2" id="KW-1185">Reference proteome</keyword>
<accession>A0A150WQQ6</accession>
<dbReference type="EMBL" id="LUKE01000001">
    <property type="protein sequence ID" value="KYG66535.1"/>
    <property type="molecule type" value="Genomic_DNA"/>
</dbReference>
<dbReference type="Proteomes" id="UP000075320">
    <property type="component" value="Unassembled WGS sequence"/>
</dbReference>
<comment type="caution">
    <text evidence="1">The sequence shown here is derived from an EMBL/GenBank/DDBJ whole genome shotgun (WGS) entry which is preliminary data.</text>
</comment>
<protein>
    <submittedName>
        <fullName evidence="1">Uncharacterized protein</fullName>
    </submittedName>
</protein>
<reference evidence="1 2" key="1">
    <citation type="submission" date="2016-03" db="EMBL/GenBank/DDBJ databases">
        <authorList>
            <person name="Ploux O."/>
        </authorList>
    </citation>
    <scope>NUCLEOTIDE SEQUENCE [LARGE SCALE GENOMIC DNA]</scope>
    <source>
        <strain evidence="1 2">R0</strain>
    </source>
</reference>